<dbReference type="Pfam" id="PF15227">
    <property type="entry name" value="zf-C3HC4_4"/>
    <property type="match status" value="1"/>
</dbReference>
<sequence length="205" mass="22305">MCLELLAEPVLLECGHHFCQDCITQYWAPLTDGPFSCPQCRAVFLEPRLASSQALSNLVSRAQGCQQVPVGEVKDQSCKEHRMPISLFCLSPESPICHVCVGTPGHAGHSFSSLQDAMRSYKEQLEKQLEALGSKVHELQEQERLQEAEIAPLWVPEAGALAGTGTEGSCQSPAHCSLLSAETGPVPGSHPVHYMENNEICSQPR</sequence>
<evidence type="ECO:0000259" key="7">
    <source>
        <dbReference type="PROSITE" id="PS50119"/>
    </source>
</evidence>
<dbReference type="EMBL" id="AKHW03006198">
    <property type="protein sequence ID" value="KYO23543.1"/>
    <property type="molecule type" value="Genomic_DNA"/>
</dbReference>
<dbReference type="PROSITE" id="PS50089">
    <property type="entry name" value="ZF_RING_2"/>
    <property type="match status" value="1"/>
</dbReference>
<evidence type="ECO:0000256" key="1">
    <source>
        <dbReference type="ARBA" id="ARBA00022723"/>
    </source>
</evidence>
<name>A0A151MGC1_ALLMI</name>
<dbReference type="PANTHER" id="PTHR24103">
    <property type="entry name" value="E3 UBIQUITIN-PROTEIN LIGASE TRIM"/>
    <property type="match status" value="1"/>
</dbReference>
<evidence type="ECO:0000256" key="5">
    <source>
        <dbReference type="SAM" id="Coils"/>
    </source>
</evidence>
<dbReference type="Gene3D" id="3.30.160.60">
    <property type="entry name" value="Classic Zinc Finger"/>
    <property type="match status" value="1"/>
</dbReference>
<dbReference type="AlphaFoldDB" id="A0A151MGC1"/>
<evidence type="ECO:0000259" key="6">
    <source>
        <dbReference type="PROSITE" id="PS50089"/>
    </source>
</evidence>
<dbReference type="InterPro" id="IPR017907">
    <property type="entry name" value="Znf_RING_CS"/>
</dbReference>
<feature type="domain" description="B box-type" evidence="7">
    <location>
        <begin position="73"/>
        <end position="114"/>
    </location>
</feature>
<evidence type="ECO:0000313" key="9">
    <source>
        <dbReference type="Proteomes" id="UP000050525"/>
    </source>
</evidence>
<comment type="caution">
    <text evidence="8">The sequence shown here is derived from an EMBL/GenBank/DDBJ whole genome shotgun (WGS) entry which is preliminary data.</text>
</comment>
<feature type="coiled-coil region" evidence="5">
    <location>
        <begin position="111"/>
        <end position="149"/>
    </location>
</feature>
<evidence type="ECO:0000256" key="3">
    <source>
        <dbReference type="ARBA" id="ARBA00022833"/>
    </source>
</evidence>
<evidence type="ECO:0000256" key="2">
    <source>
        <dbReference type="ARBA" id="ARBA00022771"/>
    </source>
</evidence>
<dbReference type="SMART" id="SM00184">
    <property type="entry name" value="RING"/>
    <property type="match status" value="1"/>
</dbReference>
<keyword evidence="5" id="KW-0175">Coiled coil</keyword>
<dbReference type="Gene3D" id="3.30.40.10">
    <property type="entry name" value="Zinc/RING finger domain, C3HC4 (zinc finger)"/>
    <property type="match status" value="1"/>
</dbReference>
<dbReference type="SUPFAM" id="SSF57845">
    <property type="entry name" value="B-box zinc-binding domain"/>
    <property type="match status" value="1"/>
</dbReference>
<dbReference type="SUPFAM" id="SSF57850">
    <property type="entry name" value="RING/U-box"/>
    <property type="match status" value="1"/>
</dbReference>
<dbReference type="PROSITE" id="PS50119">
    <property type="entry name" value="ZF_BBOX"/>
    <property type="match status" value="1"/>
</dbReference>
<proteinExistence type="predicted"/>
<feature type="domain" description="RING-type" evidence="6">
    <location>
        <begin position="1"/>
        <end position="41"/>
    </location>
</feature>
<organism evidence="8 9">
    <name type="scientific">Alligator mississippiensis</name>
    <name type="common">American alligator</name>
    <dbReference type="NCBI Taxonomy" id="8496"/>
    <lineage>
        <taxon>Eukaryota</taxon>
        <taxon>Metazoa</taxon>
        <taxon>Chordata</taxon>
        <taxon>Craniata</taxon>
        <taxon>Vertebrata</taxon>
        <taxon>Euteleostomi</taxon>
        <taxon>Archelosauria</taxon>
        <taxon>Archosauria</taxon>
        <taxon>Crocodylia</taxon>
        <taxon>Alligatoridae</taxon>
        <taxon>Alligatorinae</taxon>
        <taxon>Alligator</taxon>
    </lineage>
</organism>
<dbReference type="GO" id="GO:0008270">
    <property type="term" value="F:zinc ion binding"/>
    <property type="evidence" value="ECO:0007669"/>
    <property type="project" value="UniProtKB-KW"/>
</dbReference>
<dbReference type="InterPro" id="IPR000315">
    <property type="entry name" value="Znf_B-box"/>
</dbReference>
<accession>A0A151MGC1</accession>
<evidence type="ECO:0000256" key="4">
    <source>
        <dbReference type="PROSITE-ProRule" id="PRU00024"/>
    </source>
</evidence>
<evidence type="ECO:0000313" key="8">
    <source>
        <dbReference type="EMBL" id="KYO23543.1"/>
    </source>
</evidence>
<keyword evidence="1" id="KW-0479">Metal-binding</keyword>
<keyword evidence="3" id="KW-0862">Zinc</keyword>
<dbReference type="InterPro" id="IPR001841">
    <property type="entry name" value="Znf_RING"/>
</dbReference>
<keyword evidence="2 4" id="KW-0863">Zinc-finger</keyword>
<dbReference type="Pfam" id="PF00643">
    <property type="entry name" value="zf-B_box"/>
    <property type="match status" value="1"/>
</dbReference>
<dbReference type="SMART" id="SM00336">
    <property type="entry name" value="BBOX"/>
    <property type="match status" value="1"/>
</dbReference>
<dbReference type="InterPro" id="IPR013083">
    <property type="entry name" value="Znf_RING/FYVE/PHD"/>
</dbReference>
<dbReference type="InterPro" id="IPR050143">
    <property type="entry name" value="TRIM/RBCC"/>
</dbReference>
<dbReference type="Proteomes" id="UP000050525">
    <property type="component" value="Unassembled WGS sequence"/>
</dbReference>
<reference evidence="8 9" key="1">
    <citation type="journal article" date="2012" name="Genome Biol.">
        <title>Sequencing three crocodilian genomes to illuminate the evolution of archosaurs and amniotes.</title>
        <authorList>
            <person name="St John J.A."/>
            <person name="Braun E.L."/>
            <person name="Isberg S.R."/>
            <person name="Miles L.G."/>
            <person name="Chong A.Y."/>
            <person name="Gongora J."/>
            <person name="Dalzell P."/>
            <person name="Moran C."/>
            <person name="Bed'hom B."/>
            <person name="Abzhanov A."/>
            <person name="Burgess S.C."/>
            <person name="Cooksey A.M."/>
            <person name="Castoe T.A."/>
            <person name="Crawford N.G."/>
            <person name="Densmore L.D."/>
            <person name="Drew J.C."/>
            <person name="Edwards S.V."/>
            <person name="Faircloth B.C."/>
            <person name="Fujita M.K."/>
            <person name="Greenwold M.J."/>
            <person name="Hoffmann F.G."/>
            <person name="Howard J.M."/>
            <person name="Iguchi T."/>
            <person name="Janes D.E."/>
            <person name="Khan S.Y."/>
            <person name="Kohno S."/>
            <person name="de Koning A.J."/>
            <person name="Lance S.L."/>
            <person name="McCarthy F.M."/>
            <person name="McCormack J.E."/>
            <person name="Merchant M.E."/>
            <person name="Peterson D.G."/>
            <person name="Pollock D.D."/>
            <person name="Pourmand N."/>
            <person name="Raney B.J."/>
            <person name="Roessler K.A."/>
            <person name="Sanford J.R."/>
            <person name="Sawyer R.H."/>
            <person name="Schmidt C.J."/>
            <person name="Triplett E.W."/>
            <person name="Tuberville T.D."/>
            <person name="Venegas-Anaya M."/>
            <person name="Howard J.T."/>
            <person name="Jarvis E.D."/>
            <person name="Guillette L.J.Jr."/>
            <person name="Glenn T.C."/>
            <person name="Green R.E."/>
            <person name="Ray D.A."/>
        </authorList>
    </citation>
    <scope>NUCLEOTIDE SEQUENCE [LARGE SCALE GENOMIC DNA]</scope>
    <source>
        <strain evidence="8">KSC_2009_1</strain>
    </source>
</reference>
<protein>
    <submittedName>
        <fullName evidence="8">Uncharacterized protein</fullName>
    </submittedName>
</protein>
<keyword evidence="9" id="KW-1185">Reference proteome</keyword>
<dbReference type="PROSITE" id="PS00518">
    <property type="entry name" value="ZF_RING_1"/>
    <property type="match status" value="1"/>
</dbReference>
<gene>
    <name evidence="8" type="ORF">Y1Q_0010106</name>
</gene>